<comment type="function">
    <text evidence="3">Probably deamidates glutamine residues to glutamate on methyl-accepting chemotaxis receptors (MCPs), playing an important role in chemotaxis.</text>
</comment>
<dbReference type="PANTHER" id="PTHR35147:SF1">
    <property type="entry name" value="CHEMORECEPTOR GLUTAMINE DEAMIDASE CHED-RELATED"/>
    <property type="match status" value="1"/>
</dbReference>
<dbReference type="PANTHER" id="PTHR35147">
    <property type="entry name" value="CHEMORECEPTOR GLUTAMINE DEAMIDASE CHED-RELATED"/>
    <property type="match status" value="1"/>
</dbReference>
<keyword evidence="5" id="KW-1185">Reference proteome</keyword>
<proteinExistence type="inferred from homology"/>
<organism evidence="4 5">
    <name type="scientific">Brevundimonas intermedia</name>
    <dbReference type="NCBI Taxonomy" id="74315"/>
    <lineage>
        <taxon>Bacteria</taxon>
        <taxon>Pseudomonadati</taxon>
        <taxon>Pseudomonadota</taxon>
        <taxon>Alphaproteobacteria</taxon>
        <taxon>Caulobacterales</taxon>
        <taxon>Caulobacteraceae</taxon>
        <taxon>Brevundimonas</taxon>
    </lineage>
</organism>
<dbReference type="InterPro" id="IPR038592">
    <property type="entry name" value="CheD-like_sf"/>
</dbReference>
<reference evidence="4" key="2">
    <citation type="submission" date="2023-01" db="EMBL/GenBank/DDBJ databases">
        <authorList>
            <person name="Sun Q."/>
            <person name="Evtushenko L."/>
        </authorList>
    </citation>
    <scope>NUCLEOTIDE SEQUENCE</scope>
    <source>
        <strain evidence="4">VKM B-1499</strain>
    </source>
</reference>
<sequence length="178" mass="19725">MKYNIRSRVWDDEGRPVRHTSIAQGQYCVSDDPDAVITTVLGSCVAACIRDPHRGIGGMNHFVLPKSPTPLPEHCDPYRYGDHLMPRLIDALIARGAKPERLEAVIFGGASTFESFYNVGERNRDFALDFLFAQGVAIMDAPRVGALGCRLEYWPVSGKLVQTPLGATKARRRKPLSQ</sequence>
<dbReference type="EMBL" id="BSFD01000011">
    <property type="protein sequence ID" value="GLK49837.1"/>
    <property type="molecule type" value="Genomic_DNA"/>
</dbReference>
<comment type="similarity">
    <text evidence="3">Belongs to the CheD family.</text>
</comment>
<keyword evidence="1 3" id="KW-0145">Chemotaxis</keyword>
<accession>A0ABQ5TAJ2</accession>
<evidence type="ECO:0000256" key="1">
    <source>
        <dbReference type="ARBA" id="ARBA00022500"/>
    </source>
</evidence>
<evidence type="ECO:0000256" key="2">
    <source>
        <dbReference type="ARBA" id="ARBA00022801"/>
    </source>
</evidence>
<dbReference type="EC" id="3.5.1.44" evidence="3"/>
<evidence type="ECO:0000256" key="3">
    <source>
        <dbReference type="HAMAP-Rule" id="MF_01440"/>
    </source>
</evidence>
<dbReference type="CDD" id="cd16352">
    <property type="entry name" value="CheD"/>
    <property type="match status" value="1"/>
</dbReference>
<dbReference type="Pfam" id="PF03975">
    <property type="entry name" value="CheD"/>
    <property type="match status" value="1"/>
</dbReference>
<protein>
    <recommendedName>
        <fullName evidence="3">Probable chemoreceptor glutamine deamidase CheD</fullName>
        <ecNumber evidence="3">3.5.1.44</ecNumber>
    </recommendedName>
</protein>
<dbReference type="HAMAP" id="MF_01440">
    <property type="entry name" value="CheD"/>
    <property type="match status" value="1"/>
</dbReference>
<name>A0ABQ5TAJ2_9CAUL</name>
<evidence type="ECO:0000313" key="5">
    <source>
        <dbReference type="Proteomes" id="UP001143509"/>
    </source>
</evidence>
<keyword evidence="2 3" id="KW-0378">Hydrolase</keyword>
<comment type="caution">
    <text evidence="4">The sequence shown here is derived from an EMBL/GenBank/DDBJ whole genome shotgun (WGS) entry which is preliminary data.</text>
</comment>
<dbReference type="Proteomes" id="UP001143509">
    <property type="component" value="Unassembled WGS sequence"/>
</dbReference>
<gene>
    <name evidence="4" type="primary">cheD_2</name>
    <name evidence="3" type="synonym">cheD</name>
    <name evidence="4" type="ORF">GCM10017620_28110</name>
</gene>
<evidence type="ECO:0000313" key="4">
    <source>
        <dbReference type="EMBL" id="GLK49837.1"/>
    </source>
</evidence>
<dbReference type="InterPro" id="IPR011324">
    <property type="entry name" value="Cytotoxic_necrot_fac-like_cat"/>
</dbReference>
<comment type="catalytic activity">
    <reaction evidence="3">
        <text>L-glutaminyl-[protein] + H2O = L-glutamyl-[protein] + NH4(+)</text>
        <dbReference type="Rhea" id="RHEA:16441"/>
        <dbReference type="Rhea" id="RHEA-COMP:10207"/>
        <dbReference type="Rhea" id="RHEA-COMP:10208"/>
        <dbReference type="ChEBI" id="CHEBI:15377"/>
        <dbReference type="ChEBI" id="CHEBI:28938"/>
        <dbReference type="ChEBI" id="CHEBI:29973"/>
        <dbReference type="ChEBI" id="CHEBI:30011"/>
        <dbReference type="EC" id="3.5.1.44"/>
    </reaction>
</comment>
<dbReference type="SUPFAM" id="SSF64438">
    <property type="entry name" value="CNF1/YfiH-like putative cysteine hydrolases"/>
    <property type="match status" value="1"/>
</dbReference>
<dbReference type="InterPro" id="IPR005659">
    <property type="entry name" value="Chemorcpt_Glu_NH3ase_CheD"/>
</dbReference>
<dbReference type="Gene3D" id="3.30.1330.200">
    <property type="match status" value="1"/>
</dbReference>
<dbReference type="RefSeq" id="WP_271166016.1">
    <property type="nucleotide sequence ID" value="NZ_BSFD01000011.1"/>
</dbReference>
<reference evidence="4" key="1">
    <citation type="journal article" date="2014" name="Int. J. Syst. Evol. Microbiol.">
        <title>Complete genome of a new Firmicutes species belonging to the dominant human colonic microbiota ('Ruminococcus bicirculans') reveals two chromosomes and a selective capacity to utilize plant glucans.</title>
        <authorList>
            <consortium name="NISC Comparative Sequencing Program"/>
            <person name="Wegmann U."/>
            <person name="Louis P."/>
            <person name="Goesmann A."/>
            <person name="Henrissat B."/>
            <person name="Duncan S.H."/>
            <person name="Flint H.J."/>
        </authorList>
    </citation>
    <scope>NUCLEOTIDE SEQUENCE</scope>
    <source>
        <strain evidence="4">VKM B-1499</strain>
    </source>
</reference>